<protein>
    <recommendedName>
        <fullName evidence="4">Secreted protein</fullName>
    </recommendedName>
</protein>
<evidence type="ECO:0000313" key="2">
    <source>
        <dbReference type="EMBL" id="QSB15228.1"/>
    </source>
</evidence>
<evidence type="ECO:0000256" key="1">
    <source>
        <dbReference type="SAM" id="SignalP"/>
    </source>
</evidence>
<dbReference type="AlphaFoldDB" id="A0A895YMT5"/>
<gene>
    <name evidence="2" type="ORF">JQS43_02350</name>
</gene>
<evidence type="ECO:0000313" key="3">
    <source>
        <dbReference type="Proteomes" id="UP000662857"/>
    </source>
</evidence>
<dbReference type="RefSeq" id="WP_239677409.1">
    <property type="nucleotide sequence ID" value="NZ_CP070499.1"/>
</dbReference>
<sequence>MGTFPARRFAVAILTVAATVSAAVVVAGAPAAAIPGIQLVQSGSPAGPEPTKVAVAPCPDGLVVIDGGGSISGAPAGEVRLTGLRPLGGSFEATATTGTQEYAGDWSLIAYAICAPRSYSITIHSVTGPMSFQWWRGHTVDCPRGQRLIGAGAYLAGSDGAPPAGVALQLILPHSDLTHMNGSAYRVDDSYSGAWQLTVYATCADPLPGLVRVMHSGGNGASIATVACPRGTVLHGLGGAGNAAPGHLTLTQQAPIGNLSGALTTVAETGDGTPPAPWAPVSIAICAN</sequence>
<dbReference type="KEGG" id="nhy:JQS43_02350"/>
<reference evidence="2" key="1">
    <citation type="submission" date="2021-02" db="EMBL/GenBank/DDBJ databases">
        <title>Natrosporangium hydrolyticum gen. nov., sp. nov, a haloalkaliphilic actinobacterium from a soda solonchak soil.</title>
        <authorList>
            <person name="Sorokin D.Y."/>
            <person name="Khijniak T.V."/>
            <person name="Zakharycheva A.P."/>
            <person name="Boueva O.V."/>
            <person name="Ariskina E.V."/>
            <person name="Hahnke R.L."/>
            <person name="Bunk B."/>
            <person name="Sproer C."/>
            <person name="Schumann P."/>
            <person name="Evtushenko L.I."/>
            <person name="Kublanov I.V."/>
        </authorList>
    </citation>
    <scope>NUCLEOTIDE SEQUENCE</scope>
    <source>
        <strain evidence="2">DSM 106523</strain>
    </source>
</reference>
<feature type="signal peptide" evidence="1">
    <location>
        <begin position="1"/>
        <end position="22"/>
    </location>
</feature>
<keyword evidence="1" id="KW-0732">Signal</keyword>
<keyword evidence="3" id="KW-1185">Reference proteome</keyword>
<dbReference type="EMBL" id="CP070499">
    <property type="protein sequence ID" value="QSB15228.1"/>
    <property type="molecule type" value="Genomic_DNA"/>
</dbReference>
<proteinExistence type="predicted"/>
<evidence type="ECO:0008006" key="4">
    <source>
        <dbReference type="Google" id="ProtNLM"/>
    </source>
</evidence>
<accession>A0A895YMT5</accession>
<name>A0A895YMT5_9ACTN</name>
<feature type="chain" id="PRO_5038983823" description="Secreted protein" evidence="1">
    <location>
        <begin position="23"/>
        <end position="288"/>
    </location>
</feature>
<organism evidence="2 3">
    <name type="scientific">Natronosporangium hydrolyticum</name>
    <dbReference type="NCBI Taxonomy" id="2811111"/>
    <lineage>
        <taxon>Bacteria</taxon>
        <taxon>Bacillati</taxon>
        <taxon>Actinomycetota</taxon>
        <taxon>Actinomycetes</taxon>
        <taxon>Micromonosporales</taxon>
        <taxon>Micromonosporaceae</taxon>
        <taxon>Natronosporangium</taxon>
    </lineage>
</organism>
<dbReference type="Proteomes" id="UP000662857">
    <property type="component" value="Chromosome"/>
</dbReference>